<evidence type="ECO:0000313" key="2">
    <source>
        <dbReference type="EMBL" id="GAB0178880.1"/>
    </source>
</evidence>
<sequence>MTARPWLRLPSPVLAALGFPTCPSPTERRGPPAAAGGRAQRRGGATAPGAVTSRRAPARVGPPEPVRVRGRRLPRGGARRAGAAETFLIKNWMHMPNFSCERWNKGSSTMEDFKGEKPM</sequence>
<feature type="region of interest" description="Disordered" evidence="1">
    <location>
        <begin position="20"/>
        <end position="80"/>
    </location>
</feature>
<dbReference type="Proteomes" id="UP001623348">
    <property type="component" value="Unassembled WGS sequence"/>
</dbReference>
<name>A0ABC9W046_GRUJA</name>
<keyword evidence="3" id="KW-1185">Reference proteome</keyword>
<accession>A0ABC9W046</accession>
<protein>
    <submittedName>
        <fullName evidence="2">Uncharacterized protein</fullName>
    </submittedName>
</protein>
<organism evidence="2 3">
    <name type="scientific">Grus japonensis</name>
    <name type="common">Japanese crane</name>
    <name type="synonym">Red-crowned crane</name>
    <dbReference type="NCBI Taxonomy" id="30415"/>
    <lineage>
        <taxon>Eukaryota</taxon>
        <taxon>Metazoa</taxon>
        <taxon>Chordata</taxon>
        <taxon>Craniata</taxon>
        <taxon>Vertebrata</taxon>
        <taxon>Euteleostomi</taxon>
        <taxon>Archelosauria</taxon>
        <taxon>Archosauria</taxon>
        <taxon>Dinosauria</taxon>
        <taxon>Saurischia</taxon>
        <taxon>Theropoda</taxon>
        <taxon>Coelurosauria</taxon>
        <taxon>Aves</taxon>
        <taxon>Neognathae</taxon>
        <taxon>Neoaves</taxon>
        <taxon>Gruiformes</taxon>
        <taxon>Gruidae</taxon>
        <taxon>Grus</taxon>
    </lineage>
</organism>
<feature type="compositionally biased region" description="Basic residues" evidence="1">
    <location>
        <begin position="68"/>
        <end position="78"/>
    </location>
</feature>
<proteinExistence type="predicted"/>
<feature type="compositionally biased region" description="Low complexity" evidence="1">
    <location>
        <begin position="31"/>
        <end position="59"/>
    </location>
</feature>
<evidence type="ECO:0000313" key="3">
    <source>
        <dbReference type="Proteomes" id="UP001623348"/>
    </source>
</evidence>
<evidence type="ECO:0000256" key="1">
    <source>
        <dbReference type="SAM" id="MobiDB-lite"/>
    </source>
</evidence>
<comment type="caution">
    <text evidence="2">The sequence shown here is derived from an EMBL/GenBank/DDBJ whole genome shotgun (WGS) entry which is preliminary data.</text>
</comment>
<dbReference type="AlphaFoldDB" id="A0ABC9W046"/>
<gene>
    <name evidence="2" type="ORF">GRJ2_000353300</name>
</gene>
<dbReference type="EMBL" id="BAAFJT010000001">
    <property type="protein sequence ID" value="GAB0178880.1"/>
    <property type="molecule type" value="Genomic_DNA"/>
</dbReference>
<reference evidence="2 3" key="1">
    <citation type="submission" date="2024-06" db="EMBL/GenBank/DDBJ databases">
        <title>The draft genome of Grus japonensis, version 3.</title>
        <authorList>
            <person name="Nabeshima K."/>
            <person name="Suzuki S."/>
            <person name="Onuma M."/>
        </authorList>
    </citation>
    <scope>NUCLEOTIDE SEQUENCE [LARGE SCALE GENOMIC DNA]</scope>
    <source>
        <strain evidence="2 3">451A</strain>
    </source>
</reference>